<evidence type="ECO:0000256" key="1">
    <source>
        <dbReference type="SAM" id="MobiDB-lite"/>
    </source>
</evidence>
<dbReference type="GO" id="GO:0019752">
    <property type="term" value="P:carboxylic acid metabolic process"/>
    <property type="evidence" value="ECO:0000318"/>
    <property type="project" value="GO_Central"/>
</dbReference>
<dbReference type="PANTHER" id="PTHR48419">
    <property type="entry name" value="SULFOTRANSFERASE DOMAIN-CONTAINING PROTEIN"/>
    <property type="match status" value="1"/>
</dbReference>
<dbReference type="RefSeq" id="XP_783988.1">
    <property type="nucleotide sequence ID" value="XM_778895.5"/>
</dbReference>
<dbReference type="OMA" id="KVDVTHE"/>
<dbReference type="AlphaFoldDB" id="A0A7M7RAL3"/>
<dbReference type="SUPFAM" id="SSF52540">
    <property type="entry name" value="P-loop containing nucleoside triphosphate hydrolases"/>
    <property type="match status" value="1"/>
</dbReference>
<reference evidence="2" key="2">
    <citation type="submission" date="2021-01" db="UniProtKB">
        <authorList>
            <consortium name="EnsemblMetazoa"/>
        </authorList>
    </citation>
    <scope>IDENTIFICATION</scope>
</reference>
<name>A0A7M7RAL3_STRPU</name>
<sequence>MASASKGQIRIMLWAPPRSLSTAFERCISCLNSDTMKVDVTHELYTAACHLGPNRQIKIPRLFEPVVYEPKLSYKKVKKRLEAEKTGKDLVFCKELAYSVAGKFDMIPDGYKHTFLIRHPAKVFLSFQTFLEKFPNKLLKLDLREDILPEGLVYKEMYDLMQYTIHKLGQKPIVIDADDLVENPEEVLKLYCKATGVPYQEPMTTWRKVKYDLKEWSYSKRLMFVNKVMGQYDRAFSTSELVKSSRTDIDINCLPKKIRELVDIALPYYEQMYECRLRLDTTDNTPSTPDTVSNSSSMSVGLSSSSSSPSPSPSSSDCESAES</sequence>
<feature type="region of interest" description="Disordered" evidence="1">
    <location>
        <begin position="280"/>
        <end position="323"/>
    </location>
</feature>
<dbReference type="OrthoDB" id="416710at2759"/>
<dbReference type="InterPro" id="IPR027417">
    <property type="entry name" value="P-loop_NTPase"/>
</dbReference>
<dbReference type="PANTHER" id="PTHR48419:SF1">
    <property type="entry name" value="SULFOTRANSFERASE DOMAIN-CONTAINING PROTEIN"/>
    <property type="match status" value="1"/>
</dbReference>
<feature type="compositionally biased region" description="Low complexity" evidence="1">
    <location>
        <begin position="282"/>
        <end position="323"/>
    </location>
</feature>
<dbReference type="GeneID" id="578741"/>
<organism evidence="2 3">
    <name type="scientific">Strongylocentrotus purpuratus</name>
    <name type="common">Purple sea urchin</name>
    <dbReference type="NCBI Taxonomy" id="7668"/>
    <lineage>
        <taxon>Eukaryota</taxon>
        <taxon>Metazoa</taxon>
        <taxon>Echinodermata</taxon>
        <taxon>Eleutherozoa</taxon>
        <taxon>Echinozoa</taxon>
        <taxon>Echinoidea</taxon>
        <taxon>Euechinoidea</taxon>
        <taxon>Echinacea</taxon>
        <taxon>Camarodonta</taxon>
        <taxon>Echinidea</taxon>
        <taxon>Strongylocentrotidae</taxon>
        <taxon>Strongylocentrotus</taxon>
    </lineage>
</organism>
<protein>
    <submittedName>
        <fullName evidence="2">Uncharacterized protein</fullName>
    </submittedName>
</protein>
<dbReference type="InParanoid" id="A0A7M7RAL3"/>
<dbReference type="Gene3D" id="3.40.50.300">
    <property type="entry name" value="P-loop containing nucleotide triphosphate hydrolases"/>
    <property type="match status" value="1"/>
</dbReference>
<evidence type="ECO:0000313" key="3">
    <source>
        <dbReference type="Proteomes" id="UP000007110"/>
    </source>
</evidence>
<dbReference type="KEGG" id="spu:578741"/>
<accession>A0A7M7RAL3</accession>
<dbReference type="Proteomes" id="UP000007110">
    <property type="component" value="Unassembled WGS sequence"/>
</dbReference>
<proteinExistence type="predicted"/>
<reference evidence="3" key="1">
    <citation type="submission" date="2015-02" db="EMBL/GenBank/DDBJ databases">
        <title>Genome sequencing for Strongylocentrotus purpuratus.</title>
        <authorList>
            <person name="Murali S."/>
            <person name="Liu Y."/>
            <person name="Vee V."/>
            <person name="English A."/>
            <person name="Wang M."/>
            <person name="Skinner E."/>
            <person name="Han Y."/>
            <person name="Muzny D.M."/>
            <person name="Worley K.C."/>
            <person name="Gibbs R.A."/>
        </authorList>
    </citation>
    <scope>NUCLEOTIDE SEQUENCE</scope>
</reference>
<dbReference type="InterPro" id="IPR053226">
    <property type="entry name" value="Pyrrolopyrazine_biosynth_F"/>
</dbReference>
<keyword evidence="3" id="KW-1185">Reference proteome</keyword>
<dbReference type="EnsemblMetazoa" id="XM_778895">
    <property type="protein sequence ID" value="XP_783988"/>
    <property type="gene ID" value="LOC578741"/>
</dbReference>
<evidence type="ECO:0000313" key="2">
    <source>
        <dbReference type="EnsemblMetazoa" id="XP_783988"/>
    </source>
</evidence>